<dbReference type="InterPro" id="IPR012545">
    <property type="entry name" value="DUF1697"/>
</dbReference>
<dbReference type="Pfam" id="PF08002">
    <property type="entry name" value="DUF1697"/>
    <property type="match status" value="1"/>
</dbReference>
<evidence type="ECO:0008006" key="3">
    <source>
        <dbReference type="Google" id="ProtNLM"/>
    </source>
</evidence>
<dbReference type="SUPFAM" id="SSF160379">
    <property type="entry name" value="SP0830-like"/>
    <property type="match status" value="1"/>
</dbReference>
<evidence type="ECO:0000313" key="2">
    <source>
        <dbReference type="Proteomes" id="UP001428290"/>
    </source>
</evidence>
<proteinExistence type="predicted"/>
<keyword evidence="2" id="KW-1185">Reference proteome</keyword>
<dbReference type="Proteomes" id="UP001428290">
    <property type="component" value="Unassembled WGS sequence"/>
</dbReference>
<organism evidence="1 2">
    <name type="scientific">Herpetosiphon gulosus</name>
    <dbReference type="NCBI Taxonomy" id="1973496"/>
    <lineage>
        <taxon>Bacteria</taxon>
        <taxon>Bacillati</taxon>
        <taxon>Chloroflexota</taxon>
        <taxon>Chloroflexia</taxon>
        <taxon>Herpetosiphonales</taxon>
        <taxon>Herpetosiphonaceae</taxon>
        <taxon>Herpetosiphon</taxon>
    </lineage>
</organism>
<sequence>MSTIAFLRAINITNHFVKMEDLRAVLLAHGFTNVQTYIQSGNVVFDDPTQSYAEAEHLIATQLEARFGFAVATFLRSAAELAELEQACPFTPSEIDPQAAIYVTFVQHELDAEAQARLDQYQSELDTFRITGRHVWWLRHKQRGESKFSGAKLERALKQAGTARNITTIRAMIAKYGFTK</sequence>
<protein>
    <recommendedName>
        <fullName evidence="3">DUF1697 domain-containing protein</fullName>
    </recommendedName>
</protein>
<dbReference type="PANTHER" id="PTHR36439:SF1">
    <property type="entry name" value="DUF1697 DOMAIN-CONTAINING PROTEIN"/>
    <property type="match status" value="1"/>
</dbReference>
<dbReference type="RefSeq" id="WP_345720347.1">
    <property type="nucleotide sequence ID" value="NZ_BAABRU010000002.1"/>
</dbReference>
<name>A0ABP9WX42_9CHLR</name>
<dbReference type="PANTHER" id="PTHR36439">
    <property type="entry name" value="BLL4334 PROTEIN"/>
    <property type="match status" value="1"/>
</dbReference>
<dbReference type="PIRSF" id="PIRSF008502">
    <property type="entry name" value="UCP008502"/>
    <property type="match status" value="1"/>
</dbReference>
<accession>A0ABP9WX42</accession>
<evidence type="ECO:0000313" key="1">
    <source>
        <dbReference type="EMBL" id="GAA5526705.1"/>
    </source>
</evidence>
<dbReference type="Gene3D" id="3.30.70.1280">
    <property type="entry name" value="SP0830-like domains"/>
    <property type="match status" value="1"/>
</dbReference>
<comment type="caution">
    <text evidence="1">The sequence shown here is derived from an EMBL/GenBank/DDBJ whole genome shotgun (WGS) entry which is preliminary data.</text>
</comment>
<reference evidence="1 2" key="1">
    <citation type="submission" date="2024-02" db="EMBL/GenBank/DDBJ databases">
        <title>Herpetosiphon gulosus NBRC 112829.</title>
        <authorList>
            <person name="Ichikawa N."/>
            <person name="Katano-Makiyama Y."/>
            <person name="Hidaka K."/>
        </authorList>
    </citation>
    <scope>NUCLEOTIDE SEQUENCE [LARGE SCALE GENOMIC DNA]</scope>
    <source>
        <strain evidence="1 2">NBRC 112829</strain>
    </source>
</reference>
<gene>
    <name evidence="1" type="ORF">Hgul01_00482</name>
</gene>
<dbReference type="EMBL" id="BAABRU010000002">
    <property type="protein sequence ID" value="GAA5526705.1"/>
    <property type="molecule type" value="Genomic_DNA"/>
</dbReference>